<evidence type="ECO:0000256" key="1">
    <source>
        <dbReference type="ARBA" id="ARBA00022741"/>
    </source>
</evidence>
<evidence type="ECO:0000256" key="3">
    <source>
        <dbReference type="PROSITE-ProRule" id="PRU10141"/>
    </source>
</evidence>
<keyword evidence="4" id="KW-0808">Transferase</keyword>
<dbReference type="PANTHER" id="PTHR24346:SF30">
    <property type="entry name" value="MATERNAL EMBRYONIC LEUCINE ZIPPER KINASE"/>
    <property type="match status" value="1"/>
</dbReference>
<dbReference type="AlphaFoldDB" id="A0A7S2U0D7"/>
<dbReference type="InterPro" id="IPR011009">
    <property type="entry name" value="Kinase-like_dom_sf"/>
</dbReference>
<dbReference type="PROSITE" id="PS00108">
    <property type="entry name" value="PROTEIN_KINASE_ST"/>
    <property type="match status" value="1"/>
</dbReference>
<sequence>MPAWLTTQNGLKYILTGTIGEGATAVTKVGVDPDSGRRVAIKFLYPSKDDRKQKNQKRAFEQETCLLARVKDANVVKLEFASINAKVHYANGNTKDASVIGLEFCSNGDLMAHLIEFGKFPEIVARTIFKSIVAGLHACHKQNIAHRDIKPDNILMDEKFKIKIADFGYSRIMRESGMKTAVGTLKFAAPEIIMGQSYSTQADIWSLGVTLFILFVGYPPYEKPCCNDYWWHALVCKRDFKSFLEGHLKLAKDLEIPPFLCDLLSKMLHWNPFQRITTSQIMQHPWFKEKILSQSNLSSCKWAQLG</sequence>
<dbReference type="GO" id="GO:0035556">
    <property type="term" value="P:intracellular signal transduction"/>
    <property type="evidence" value="ECO:0007669"/>
    <property type="project" value="TreeGrafter"/>
</dbReference>
<dbReference type="PROSITE" id="PS00107">
    <property type="entry name" value="PROTEIN_KINASE_ATP"/>
    <property type="match status" value="1"/>
</dbReference>
<gene>
    <name evidence="6" type="ORF">LSP00402_LOCUS19393</name>
</gene>
<keyword evidence="4" id="KW-0418">Kinase</keyword>
<evidence type="ECO:0000259" key="5">
    <source>
        <dbReference type="PROSITE" id="PS50011"/>
    </source>
</evidence>
<reference evidence="6" key="1">
    <citation type="submission" date="2021-01" db="EMBL/GenBank/DDBJ databases">
        <authorList>
            <person name="Corre E."/>
            <person name="Pelletier E."/>
            <person name="Niang G."/>
            <person name="Scheremetjew M."/>
            <person name="Finn R."/>
            <person name="Kale V."/>
            <person name="Holt S."/>
            <person name="Cochrane G."/>
            <person name="Meng A."/>
            <person name="Brown T."/>
            <person name="Cohen L."/>
        </authorList>
    </citation>
    <scope>NUCLEOTIDE SEQUENCE</scope>
    <source>
        <strain evidence="6">CCMP622</strain>
    </source>
</reference>
<dbReference type="EMBL" id="HBHP01031472">
    <property type="protein sequence ID" value="CAD9775396.1"/>
    <property type="molecule type" value="Transcribed_RNA"/>
</dbReference>
<dbReference type="InterPro" id="IPR008271">
    <property type="entry name" value="Ser/Thr_kinase_AS"/>
</dbReference>
<keyword evidence="1 3" id="KW-0547">Nucleotide-binding</keyword>
<name>A0A7S2U0D7_9EUKA</name>
<feature type="binding site" evidence="3">
    <location>
        <position position="42"/>
    </location>
    <ligand>
        <name>ATP</name>
        <dbReference type="ChEBI" id="CHEBI:30616"/>
    </ligand>
</feature>
<proteinExistence type="inferred from homology"/>
<dbReference type="SMART" id="SM00220">
    <property type="entry name" value="S_TKc"/>
    <property type="match status" value="1"/>
</dbReference>
<dbReference type="PROSITE" id="PS50011">
    <property type="entry name" value="PROTEIN_KINASE_DOM"/>
    <property type="match status" value="1"/>
</dbReference>
<dbReference type="PANTHER" id="PTHR24346">
    <property type="entry name" value="MAP/MICROTUBULE AFFINITY-REGULATING KINASE"/>
    <property type="match status" value="1"/>
</dbReference>
<dbReference type="Pfam" id="PF00069">
    <property type="entry name" value="Pkinase"/>
    <property type="match status" value="1"/>
</dbReference>
<dbReference type="FunFam" id="1.10.510.10:FF:000571">
    <property type="entry name" value="Maternal embryonic leucine zipper kinase"/>
    <property type="match status" value="1"/>
</dbReference>
<evidence type="ECO:0000256" key="4">
    <source>
        <dbReference type="RuleBase" id="RU000304"/>
    </source>
</evidence>
<keyword evidence="2 3" id="KW-0067">ATP-binding</keyword>
<dbReference type="GO" id="GO:0005524">
    <property type="term" value="F:ATP binding"/>
    <property type="evidence" value="ECO:0007669"/>
    <property type="project" value="UniProtKB-UniRule"/>
</dbReference>
<dbReference type="InterPro" id="IPR017441">
    <property type="entry name" value="Protein_kinase_ATP_BS"/>
</dbReference>
<dbReference type="GO" id="GO:0004674">
    <property type="term" value="F:protein serine/threonine kinase activity"/>
    <property type="evidence" value="ECO:0007669"/>
    <property type="project" value="UniProtKB-KW"/>
</dbReference>
<protein>
    <recommendedName>
        <fullName evidence="5">Protein kinase domain-containing protein</fullName>
    </recommendedName>
</protein>
<keyword evidence="4" id="KW-0723">Serine/threonine-protein kinase</keyword>
<evidence type="ECO:0000313" key="6">
    <source>
        <dbReference type="EMBL" id="CAD9775396.1"/>
    </source>
</evidence>
<accession>A0A7S2U0D7</accession>
<dbReference type="Gene3D" id="1.10.510.10">
    <property type="entry name" value="Transferase(Phosphotransferase) domain 1"/>
    <property type="match status" value="1"/>
</dbReference>
<feature type="domain" description="Protein kinase" evidence="5">
    <location>
        <begin position="13"/>
        <end position="287"/>
    </location>
</feature>
<dbReference type="GO" id="GO:0005737">
    <property type="term" value="C:cytoplasm"/>
    <property type="evidence" value="ECO:0007669"/>
    <property type="project" value="TreeGrafter"/>
</dbReference>
<evidence type="ECO:0000256" key="2">
    <source>
        <dbReference type="ARBA" id="ARBA00022840"/>
    </source>
</evidence>
<comment type="similarity">
    <text evidence="4">Belongs to the protein kinase superfamily.</text>
</comment>
<dbReference type="InterPro" id="IPR000719">
    <property type="entry name" value="Prot_kinase_dom"/>
</dbReference>
<organism evidence="6">
    <name type="scientific">Lotharella oceanica</name>
    <dbReference type="NCBI Taxonomy" id="641309"/>
    <lineage>
        <taxon>Eukaryota</taxon>
        <taxon>Sar</taxon>
        <taxon>Rhizaria</taxon>
        <taxon>Cercozoa</taxon>
        <taxon>Chlorarachniophyceae</taxon>
        <taxon>Lotharella</taxon>
    </lineage>
</organism>
<dbReference type="SUPFAM" id="SSF56112">
    <property type="entry name" value="Protein kinase-like (PK-like)"/>
    <property type="match status" value="1"/>
</dbReference>